<dbReference type="Proteomes" id="UP000676194">
    <property type="component" value="Chromosome"/>
</dbReference>
<name>A0A8E6B3A2_9BACT</name>
<accession>A0A8E6B3A2</accession>
<dbReference type="KEGG" id="tsph:KIH39_21415"/>
<keyword evidence="2" id="KW-1185">Reference proteome</keyword>
<evidence type="ECO:0000313" key="1">
    <source>
        <dbReference type="EMBL" id="QVL31380.1"/>
    </source>
</evidence>
<dbReference type="EMBL" id="CP074694">
    <property type="protein sequence ID" value="QVL31380.1"/>
    <property type="molecule type" value="Genomic_DNA"/>
</dbReference>
<reference evidence="1" key="1">
    <citation type="submission" date="2021-05" db="EMBL/GenBank/DDBJ databases">
        <title>Complete genome sequence of the cellulolytic planctomycete Telmatocola sphagniphila SP2T and characterization of the first cellulase from planctomycetes.</title>
        <authorList>
            <person name="Rakitin A.L."/>
            <person name="Beletsky A.V."/>
            <person name="Naumoff D.G."/>
            <person name="Kulichevskaya I.S."/>
            <person name="Mardanov A.V."/>
            <person name="Ravin N.V."/>
            <person name="Dedysh S.N."/>
        </authorList>
    </citation>
    <scope>NUCLEOTIDE SEQUENCE</scope>
    <source>
        <strain evidence="1">SP2T</strain>
    </source>
</reference>
<proteinExistence type="predicted"/>
<dbReference type="RefSeq" id="WP_213495261.1">
    <property type="nucleotide sequence ID" value="NZ_CP074694.1"/>
</dbReference>
<organism evidence="1 2">
    <name type="scientific">Telmatocola sphagniphila</name>
    <dbReference type="NCBI Taxonomy" id="1123043"/>
    <lineage>
        <taxon>Bacteria</taxon>
        <taxon>Pseudomonadati</taxon>
        <taxon>Planctomycetota</taxon>
        <taxon>Planctomycetia</taxon>
        <taxon>Gemmatales</taxon>
        <taxon>Gemmataceae</taxon>
    </lineage>
</organism>
<gene>
    <name evidence="1" type="ORF">KIH39_21415</name>
</gene>
<evidence type="ECO:0000313" key="2">
    <source>
        <dbReference type="Proteomes" id="UP000676194"/>
    </source>
</evidence>
<dbReference type="AlphaFoldDB" id="A0A8E6B3A2"/>
<dbReference type="CDD" id="cd00146">
    <property type="entry name" value="PKD"/>
    <property type="match status" value="1"/>
</dbReference>
<protein>
    <submittedName>
        <fullName evidence="1">Uncharacterized protein</fullName>
    </submittedName>
</protein>
<sequence length="384" mass="40652">MFLERWLRLYSQALRIRKKKALQNPKKPESKTLLKLQALDDRIVPNASRLIGIYPDIRDLIGSYSSSTTANSVVTHFAVITSPQTTAGAAREVEIIALNANNRPVSNYTGTVQITSSDSAAVLPATYTFTAADHGRHEFSVILNSTGSETITATDTSTSTLSGSTSVTVNPALVATHFALLTQKNVYSGAIESVTVVALDASNRVVPNYTGTIQFSTAATGVTLPANYTFTSADQGVHTFQITSTTIGSETLTATDTASPSITGSVTVNVKADLVATHFALIQLPSAYGSTTAQYLVVALDANNRVVPTYTGTIHFTSTDSGATLPADYTFTLADGGSHVFSVTYSSAATKSTTVTVIDTTNSSLTGSSTNSHRRDNFVFNFGW</sequence>